<keyword evidence="4 8" id="KW-1133">Transmembrane helix</keyword>
<evidence type="ECO:0000313" key="10">
    <source>
        <dbReference type="Proteomes" id="UP000719412"/>
    </source>
</evidence>
<dbReference type="GO" id="GO:0050909">
    <property type="term" value="P:sensory perception of taste"/>
    <property type="evidence" value="ECO:0007669"/>
    <property type="project" value="InterPro"/>
</dbReference>
<feature type="transmembrane region" description="Helical" evidence="8">
    <location>
        <begin position="223"/>
        <end position="247"/>
    </location>
</feature>
<dbReference type="PANTHER" id="PTHR21143:SF104">
    <property type="entry name" value="GUSTATORY RECEPTOR 8A-RELATED"/>
    <property type="match status" value="1"/>
</dbReference>
<dbReference type="GO" id="GO:0043025">
    <property type="term" value="C:neuronal cell body"/>
    <property type="evidence" value="ECO:0007669"/>
    <property type="project" value="TreeGrafter"/>
</dbReference>
<keyword evidence="6 8" id="KW-0675">Receptor</keyword>
<dbReference type="GO" id="GO:0007165">
    <property type="term" value="P:signal transduction"/>
    <property type="evidence" value="ECO:0007669"/>
    <property type="project" value="UniProtKB-KW"/>
</dbReference>
<evidence type="ECO:0000256" key="6">
    <source>
        <dbReference type="ARBA" id="ARBA00023170"/>
    </source>
</evidence>
<gene>
    <name evidence="9" type="ORF">GEV33_001871</name>
</gene>
<accession>A0A8J6HUD3</accession>
<dbReference type="GO" id="GO:0008049">
    <property type="term" value="P:male courtship behavior"/>
    <property type="evidence" value="ECO:0007669"/>
    <property type="project" value="TreeGrafter"/>
</dbReference>
<proteinExistence type="inferred from homology"/>
<dbReference type="GO" id="GO:0005886">
    <property type="term" value="C:plasma membrane"/>
    <property type="evidence" value="ECO:0007669"/>
    <property type="project" value="UniProtKB-SubCell"/>
</dbReference>
<feature type="transmembrane region" description="Helical" evidence="8">
    <location>
        <begin position="116"/>
        <end position="135"/>
    </location>
</feature>
<comment type="similarity">
    <text evidence="8">Belongs to the insect chemoreceptor superfamily. Gustatory receptor (GR) family.</text>
</comment>
<evidence type="ECO:0000256" key="5">
    <source>
        <dbReference type="ARBA" id="ARBA00023136"/>
    </source>
</evidence>
<dbReference type="Pfam" id="PF08395">
    <property type="entry name" value="7tm_7"/>
    <property type="match status" value="1"/>
</dbReference>
<comment type="caution">
    <text evidence="9">The sequence shown here is derived from an EMBL/GenBank/DDBJ whole genome shotgun (WGS) entry which is preliminary data.</text>
</comment>
<dbReference type="PANTHER" id="PTHR21143">
    <property type="entry name" value="INVERTEBRATE GUSTATORY RECEPTOR"/>
    <property type="match status" value="1"/>
</dbReference>
<evidence type="ECO:0000256" key="4">
    <source>
        <dbReference type="ARBA" id="ARBA00022989"/>
    </source>
</evidence>
<feature type="transmembrane region" description="Helical" evidence="8">
    <location>
        <begin position="336"/>
        <end position="355"/>
    </location>
</feature>
<keyword evidence="7 8" id="KW-0807">Transducer</keyword>
<feature type="transmembrane region" description="Helical" evidence="8">
    <location>
        <begin position="267"/>
        <end position="286"/>
    </location>
</feature>
<comment type="function">
    <text evidence="8">Gustatory receptor which mediates acceptance or avoidance behavior, depending on its substrates.</text>
</comment>
<feature type="transmembrane region" description="Helical" evidence="8">
    <location>
        <begin position="155"/>
        <end position="174"/>
    </location>
</feature>
<dbReference type="GO" id="GO:0007635">
    <property type="term" value="P:chemosensory behavior"/>
    <property type="evidence" value="ECO:0007669"/>
    <property type="project" value="TreeGrafter"/>
</dbReference>
<dbReference type="AlphaFoldDB" id="A0A8J6HUD3"/>
<reference evidence="9" key="1">
    <citation type="journal article" date="2020" name="J Insects Food Feed">
        <title>The yellow mealworm (Tenebrio molitor) genome: a resource for the emerging insects as food and feed industry.</title>
        <authorList>
            <person name="Eriksson T."/>
            <person name="Andere A."/>
            <person name="Kelstrup H."/>
            <person name="Emery V."/>
            <person name="Picard C."/>
        </authorList>
    </citation>
    <scope>NUCLEOTIDE SEQUENCE</scope>
    <source>
        <strain evidence="9">Stoneville</strain>
        <tissue evidence="9">Whole head</tissue>
    </source>
</reference>
<evidence type="ECO:0000256" key="8">
    <source>
        <dbReference type="RuleBase" id="RU363108"/>
    </source>
</evidence>
<protein>
    <recommendedName>
        <fullName evidence="8">Gustatory receptor</fullName>
    </recommendedName>
</protein>
<evidence type="ECO:0000256" key="1">
    <source>
        <dbReference type="ARBA" id="ARBA00004651"/>
    </source>
</evidence>
<evidence type="ECO:0000256" key="7">
    <source>
        <dbReference type="ARBA" id="ARBA00023224"/>
    </source>
</evidence>
<comment type="subcellular location">
    <subcellularLocation>
        <location evidence="1 8">Cell membrane</location>
        <topology evidence="1 8">Multi-pass membrane protein</topology>
    </subcellularLocation>
</comment>
<name>A0A8J6HUD3_TENMO</name>
<feature type="transmembrane region" description="Helical" evidence="8">
    <location>
        <begin position="34"/>
        <end position="55"/>
    </location>
</feature>
<feature type="transmembrane region" description="Helical" evidence="8">
    <location>
        <begin position="67"/>
        <end position="90"/>
    </location>
</feature>
<keyword evidence="5 8" id="KW-0472">Membrane</keyword>
<evidence type="ECO:0000256" key="2">
    <source>
        <dbReference type="ARBA" id="ARBA00022475"/>
    </source>
</evidence>
<organism evidence="9 10">
    <name type="scientific">Tenebrio molitor</name>
    <name type="common">Yellow mealworm beetle</name>
    <dbReference type="NCBI Taxonomy" id="7067"/>
    <lineage>
        <taxon>Eukaryota</taxon>
        <taxon>Metazoa</taxon>
        <taxon>Ecdysozoa</taxon>
        <taxon>Arthropoda</taxon>
        <taxon>Hexapoda</taxon>
        <taxon>Insecta</taxon>
        <taxon>Pterygota</taxon>
        <taxon>Neoptera</taxon>
        <taxon>Endopterygota</taxon>
        <taxon>Coleoptera</taxon>
        <taxon>Polyphaga</taxon>
        <taxon>Cucujiformia</taxon>
        <taxon>Tenebrionidae</taxon>
        <taxon>Tenebrio</taxon>
    </lineage>
</organism>
<evidence type="ECO:0000256" key="3">
    <source>
        <dbReference type="ARBA" id="ARBA00022692"/>
    </source>
</evidence>
<dbReference type="EMBL" id="JABDTM020010236">
    <property type="protein sequence ID" value="KAH0820920.1"/>
    <property type="molecule type" value="Genomic_DNA"/>
</dbReference>
<keyword evidence="10" id="KW-1185">Reference proteome</keyword>
<reference evidence="9" key="2">
    <citation type="submission" date="2021-08" db="EMBL/GenBank/DDBJ databases">
        <authorList>
            <person name="Eriksson T."/>
        </authorList>
    </citation>
    <scope>NUCLEOTIDE SEQUENCE</scope>
    <source>
        <strain evidence="9">Stoneville</strain>
        <tissue evidence="9">Whole head</tissue>
    </source>
</reference>
<dbReference type="GO" id="GO:0030425">
    <property type="term" value="C:dendrite"/>
    <property type="evidence" value="ECO:0007669"/>
    <property type="project" value="TreeGrafter"/>
</dbReference>
<sequence length="358" mass="41616">MDLEVIDTIFTFGNFAALTPSSTNNSNPHSLQKLYEICVYLLYVVGFSASIYANFPMYQQITSMEFVLSILYDLNQFCYVFYILIVMMRLRRSRWFRLIKSLAGVKSAKINIPLKLIFVASQLVYYCLTAFGFYANIEQASITVAVFYLGEFYQHYVQFFYLMFASILLVLLLARYERLSETLAQLNQARSSQLHSKQVVEVLKKIKNNVFMLKKGVGFFNDIFGWSILFTIFSCGSRTLVYIDVIIKHIEMLESQKALVFYHDFCRILMSWVGILSMIFLCDSILKKCDEILTQAYSFEGELTSYGNKEIQVFIDFLLHNRPEFRAARFFSIDRSTLFSVLNSLTTFLLVVIQFKEA</sequence>
<keyword evidence="3 8" id="KW-0812">Transmembrane</keyword>
<dbReference type="Proteomes" id="UP000719412">
    <property type="component" value="Unassembled WGS sequence"/>
</dbReference>
<dbReference type="InterPro" id="IPR013604">
    <property type="entry name" value="7TM_chemorcpt"/>
</dbReference>
<keyword evidence="2 8" id="KW-1003">Cell membrane</keyword>
<evidence type="ECO:0000313" key="9">
    <source>
        <dbReference type="EMBL" id="KAH0820920.1"/>
    </source>
</evidence>
<dbReference type="GO" id="GO:0030424">
    <property type="term" value="C:axon"/>
    <property type="evidence" value="ECO:0007669"/>
    <property type="project" value="TreeGrafter"/>
</dbReference>